<dbReference type="CDD" id="cd17928">
    <property type="entry name" value="DEXDc_SecA"/>
    <property type="match status" value="1"/>
</dbReference>
<feature type="domain" description="Helicase ATP-binding" evidence="11">
    <location>
        <begin position="66"/>
        <end position="224"/>
    </location>
</feature>
<keyword evidence="9" id="KW-0472">Membrane</keyword>
<dbReference type="InterPro" id="IPR014001">
    <property type="entry name" value="Helicase_ATP-bd"/>
</dbReference>
<keyword evidence="10" id="KW-0175">Coiled coil</keyword>
<evidence type="ECO:0000256" key="4">
    <source>
        <dbReference type="ARBA" id="ARBA00022741"/>
    </source>
</evidence>
<evidence type="ECO:0000259" key="11">
    <source>
        <dbReference type="PROSITE" id="PS51192"/>
    </source>
</evidence>
<gene>
    <name evidence="13" type="ORF">E3A20_28320</name>
</gene>
<dbReference type="InterPro" id="IPR014018">
    <property type="entry name" value="SecA_motor_DEAD"/>
</dbReference>
<dbReference type="InterPro" id="IPR000185">
    <property type="entry name" value="SecA"/>
</dbReference>
<dbReference type="Pfam" id="PF07517">
    <property type="entry name" value="SecA_DEAD"/>
    <property type="match status" value="1"/>
</dbReference>
<evidence type="ECO:0000256" key="3">
    <source>
        <dbReference type="ARBA" id="ARBA00022490"/>
    </source>
</evidence>
<feature type="coiled-coil region" evidence="10">
    <location>
        <begin position="210"/>
        <end position="237"/>
    </location>
</feature>
<dbReference type="GO" id="GO:0031522">
    <property type="term" value="C:cell envelope Sec protein transport complex"/>
    <property type="evidence" value="ECO:0007669"/>
    <property type="project" value="TreeGrafter"/>
</dbReference>
<evidence type="ECO:0000256" key="7">
    <source>
        <dbReference type="ARBA" id="ARBA00022967"/>
    </source>
</evidence>
<dbReference type="PANTHER" id="PTHR30612:SF0">
    <property type="entry name" value="CHLOROPLAST PROTEIN-TRANSPORTING ATPASE"/>
    <property type="match status" value="1"/>
</dbReference>
<keyword evidence="7" id="KW-1278">Translocase</keyword>
<organism evidence="13 14">
    <name type="scientific">Planctomyces bekefii</name>
    <dbReference type="NCBI Taxonomy" id="1653850"/>
    <lineage>
        <taxon>Bacteria</taxon>
        <taxon>Pseudomonadati</taxon>
        <taxon>Planctomycetota</taxon>
        <taxon>Planctomycetia</taxon>
        <taxon>Planctomycetales</taxon>
        <taxon>Planctomycetaceae</taxon>
        <taxon>Planctomyces</taxon>
    </lineage>
</organism>
<dbReference type="FunFam" id="3.90.1440.10:FF:000002">
    <property type="entry name" value="Protein translocase subunit SecA"/>
    <property type="match status" value="1"/>
</dbReference>
<evidence type="ECO:0000256" key="2">
    <source>
        <dbReference type="ARBA" id="ARBA00022475"/>
    </source>
</evidence>
<dbReference type="InterPro" id="IPR011115">
    <property type="entry name" value="SecA_DEAD"/>
</dbReference>
<evidence type="ECO:0000256" key="6">
    <source>
        <dbReference type="ARBA" id="ARBA00022927"/>
    </source>
</evidence>
<name>A0A5C6M1H0_9PLAN</name>
<dbReference type="Gene3D" id="3.90.1440.10">
    <property type="entry name" value="SecA, preprotein cross-linking domain"/>
    <property type="match status" value="1"/>
</dbReference>
<comment type="caution">
    <text evidence="13">The sequence shown here is derived from an EMBL/GenBank/DDBJ whole genome shotgun (WGS) entry which is preliminary data.</text>
</comment>
<keyword evidence="4" id="KW-0547">Nucleotide-binding</keyword>
<dbReference type="InterPro" id="IPR036670">
    <property type="entry name" value="SecA_X-link_sf"/>
</dbReference>
<dbReference type="InterPro" id="IPR011130">
    <property type="entry name" value="SecA_preprotein_X-link_dom"/>
</dbReference>
<feature type="non-terminal residue" evidence="13">
    <location>
        <position position="382"/>
    </location>
</feature>
<evidence type="ECO:0000259" key="12">
    <source>
        <dbReference type="PROSITE" id="PS51196"/>
    </source>
</evidence>
<keyword evidence="5" id="KW-0067">ATP-binding</keyword>
<reference evidence="13 14" key="1">
    <citation type="submission" date="2019-08" db="EMBL/GenBank/DDBJ databases">
        <title>100 year-old enigma solved: identification of Planctomyces bekefii, the type genus and species of the phylum Planctomycetes.</title>
        <authorList>
            <person name="Svetlana D.N."/>
            <person name="Overmann J."/>
        </authorList>
    </citation>
    <scope>NUCLEOTIDE SEQUENCE [LARGE SCALE GENOMIC DNA]</scope>
    <source>
        <strain evidence="13">Phe10_nw2017</strain>
    </source>
</reference>
<evidence type="ECO:0000313" key="13">
    <source>
        <dbReference type="EMBL" id="TWW08039.1"/>
    </source>
</evidence>
<dbReference type="AlphaFoldDB" id="A0A5C6M1H0"/>
<keyword evidence="1" id="KW-0813">Transport</keyword>
<dbReference type="Pfam" id="PF01043">
    <property type="entry name" value="SecA_PP_bind"/>
    <property type="match status" value="1"/>
</dbReference>
<dbReference type="GO" id="GO:0006605">
    <property type="term" value="P:protein targeting"/>
    <property type="evidence" value="ECO:0007669"/>
    <property type="project" value="InterPro"/>
</dbReference>
<dbReference type="Proteomes" id="UP000321083">
    <property type="component" value="Unassembled WGS sequence"/>
</dbReference>
<dbReference type="InterPro" id="IPR027417">
    <property type="entry name" value="P-loop_NTPase"/>
</dbReference>
<protein>
    <submittedName>
        <fullName evidence="13">Uncharacterized protein</fullName>
    </submittedName>
</protein>
<sequence>INERLSSVSLEKFIKDDVPRMPGQIRTSHDKALAEVLEEILPEAFAVCREASRRVLNMRHFDVQLIGGIQLHRGGISEMQTGEGKTLVCTLPAYLNGLTGKGVHVITVNDYLAQRDSEWMGKLYNFLGLSVGLICSGMNSKQRQESYGSDITYGTNNEFGFDYLRDNMETDLKDCVQRPYYMAIVDEVDSILIDEARTPLIISGLPDTRKNEIYQVMAKLAKQLKKANNEKDKSADAHYYVDEKARNVILTDAGIHHAESLLKVKDLWDPETNLAHHLIQALRAKELFSRDTDYIVKPDEETGKKEIVIVDEFTGRLMEGRRWSDGLHQAVEAKEGVSIQEETLTMASITFQNLFRLYPKLAGMTGTAMTEAEEFEKIYNLG</sequence>
<dbReference type="SUPFAM" id="SSF81767">
    <property type="entry name" value="Pre-protein crosslinking domain of SecA"/>
    <property type="match status" value="1"/>
</dbReference>
<feature type="non-terminal residue" evidence="13">
    <location>
        <position position="1"/>
    </location>
</feature>
<keyword evidence="3" id="KW-0963">Cytoplasm</keyword>
<reference evidence="13 14" key="2">
    <citation type="submission" date="2019-08" db="EMBL/GenBank/DDBJ databases">
        <authorList>
            <person name="Henke P."/>
        </authorList>
    </citation>
    <scope>NUCLEOTIDE SEQUENCE [LARGE SCALE GENOMIC DNA]</scope>
    <source>
        <strain evidence="13">Phe10_nw2017</strain>
    </source>
</reference>
<proteinExistence type="predicted"/>
<dbReference type="PRINTS" id="PR00906">
    <property type="entry name" value="SECA"/>
</dbReference>
<dbReference type="GO" id="GO:0005886">
    <property type="term" value="C:plasma membrane"/>
    <property type="evidence" value="ECO:0007669"/>
    <property type="project" value="TreeGrafter"/>
</dbReference>
<dbReference type="SMART" id="SM00957">
    <property type="entry name" value="SecA_DEAD"/>
    <property type="match status" value="1"/>
</dbReference>
<dbReference type="SUPFAM" id="SSF52540">
    <property type="entry name" value="P-loop containing nucleoside triphosphate hydrolases"/>
    <property type="match status" value="1"/>
</dbReference>
<keyword evidence="6" id="KW-0653">Protein transport</keyword>
<evidence type="ECO:0000313" key="14">
    <source>
        <dbReference type="Proteomes" id="UP000321083"/>
    </source>
</evidence>
<dbReference type="GO" id="GO:0017038">
    <property type="term" value="P:protein import"/>
    <property type="evidence" value="ECO:0007669"/>
    <property type="project" value="InterPro"/>
</dbReference>
<dbReference type="PROSITE" id="PS51196">
    <property type="entry name" value="SECA_MOTOR_DEAD"/>
    <property type="match status" value="1"/>
</dbReference>
<keyword evidence="2" id="KW-1003">Cell membrane</keyword>
<dbReference type="GO" id="GO:0006886">
    <property type="term" value="P:intracellular protein transport"/>
    <property type="evidence" value="ECO:0007669"/>
    <property type="project" value="InterPro"/>
</dbReference>
<evidence type="ECO:0000256" key="10">
    <source>
        <dbReference type="SAM" id="Coils"/>
    </source>
</evidence>
<evidence type="ECO:0000256" key="8">
    <source>
        <dbReference type="ARBA" id="ARBA00023010"/>
    </source>
</evidence>
<evidence type="ECO:0000256" key="5">
    <source>
        <dbReference type="ARBA" id="ARBA00022840"/>
    </source>
</evidence>
<dbReference type="SMART" id="SM00958">
    <property type="entry name" value="SecA_PP_bind"/>
    <property type="match status" value="1"/>
</dbReference>
<keyword evidence="8" id="KW-0811">Translocation</keyword>
<accession>A0A5C6M1H0</accession>
<evidence type="ECO:0000256" key="9">
    <source>
        <dbReference type="ARBA" id="ARBA00023136"/>
    </source>
</evidence>
<feature type="domain" description="SecA family profile" evidence="12">
    <location>
        <begin position="1"/>
        <end position="382"/>
    </location>
</feature>
<dbReference type="EMBL" id="SRHE01000877">
    <property type="protein sequence ID" value="TWW08039.1"/>
    <property type="molecule type" value="Genomic_DNA"/>
</dbReference>
<dbReference type="GO" id="GO:0005524">
    <property type="term" value="F:ATP binding"/>
    <property type="evidence" value="ECO:0007669"/>
    <property type="project" value="UniProtKB-KW"/>
</dbReference>
<evidence type="ECO:0000256" key="1">
    <source>
        <dbReference type="ARBA" id="ARBA00022448"/>
    </source>
</evidence>
<dbReference type="Gene3D" id="3.40.50.300">
    <property type="entry name" value="P-loop containing nucleotide triphosphate hydrolases"/>
    <property type="match status" value="1"/>
</dbReference>
<dbReference type="GO" id="GO:0005829">
    <property type="term" value="C:cytosol"/>
    <property type="evidence" value="ECO:0007669"/>
    <property type="project" value="TreeGrafter"/>
</dbReference>
<dbReference type="PANTHER" id="PTHR30612">
    <property type="entry name" value="SECA INNER MEMBRANE COMPONENT OF SEC PROTEIN SECRETION SYSTEM"/>
    <property type="match status" value="1"/>
</dbReference>
<dbReference type="GO" id="GO:0043952">
    <property type="term" value="P:protein transport by the Sec complex"/>
    <property type="evidence" value="ECO:0007669"/>
    <property type="project" value="TreeGrafter"/>
</dbReference>
<keyword evidence="14" id="KW-1185">Reference proteome</keyword>
<dbReference type="PROSITE" id="PS51192">
    <property type="entry name" value="HELICASE_ATP_BIND_1"/>
    <property type="match status" value="1"/>
</dbReference>